<sequence>MSNKQSGTGRLPRNFHRTFKPERHYINALMRFAASGKSGDLQAIAGETGIPMGSSSGKAPAIIDYCRGMRLIKLAPGPEKSSIKVPELTEFGRVLLLEDPFLKLPISQWLSHFNLCNSITGADVWYQVFFHGAQALGQKFDRDRLETHLKIIYGPQSERLIGPIIGMYEDEAAFKLCGALKGGDGLILKNPAPVLDELCRGYGAWILQLINDFFPGQQQVSVTDLDKVAGWRIIPGWSVSSAMTVLEILEQKAMVTVDRHMEPWLIQPTIAVDEAWRNVYSDMI</sequence>
<gene>
    <name evidence="1" type="ORF">EPICR_150011</name>
</gene>
<organism evidence="1">
    <name type="scientific">uncultured Desulfobacteraceae bacterium</name>
    <dbReference type="NCBI Taxonomy" id="218296"/>
    <lineage>
        <taxon>Bacteria</taxon>
        <taxon>Pseudomonadati</taxon>
        <taxon>Thermodesulfobacteriota</taxon>
        <taxon>Desulfobacteria</taxon>
        <taxon>Desulfobacterales</taxon>
        <taxon>Desulfobacteraceae</taxon>
        <taxon>environmental samples</taxon>
    </lineage>
</organism>
<reference evidence="1" key="1">
    <citation type="submission" date="2019-01" db="EMBL/GenBank/DDBJ databases">
        <authorList>
            <consortium name="Genoscope - CEA"/>
            <person name="William W."/>
        </authorList>
    </citation>
    <scope>NUCLEOTIDE SEQUENCE</scope>
    <source>
        <strain evidence="1">CR-1</strain>
    </source>
</reference>
<evidence type="ECO:0000313" key="1">
    <source>
        <dbReference type="EMBL" id="VEN73295.1"/>
    </source>
</evidence>
<accession>A0A484HDF9</accession>
<dbReference type="EMBL" id="CAACVI010000007">
    <property type="protein sequence ID" value="VEN73295.1"/>
    <property type="molecule type" value="Genomic_DNA"/>
</dbReference>
<name>A0A484HDF9_9BACT</name>
<dbReference type="AlphaFoldDB" id="A0A484HDF9"/>
<proteinExistence type="predicted"/>
<protein>
    <submittedName>
        <fullName evidence="1">Uncharacterized protein</fullName>
    </submittedName>
</protein>